<accession>A0A7J7NLL2</accession>
<reference evidence="1 2" key="1">
    <citation type="journal article" date="2020" name="IScience">
        <title>Genome Sequencing of the Endangered Kingdonia uniflora (Circaeasteraceae, Ranunculales) Reveals Potential Mechanisms of Evolutionary Specialization.</title>
        <authorList>
            <person name="Sun Y."/>
            <person name="Deng T."/>
            <person name="Zhang A."/>
            <person name="Moore M.J."/>
            <person name="Landis J.B."/>
            <person name="Lin N."/>
            <person name="Zhang H."/>
            <person name="Zhang X."/>
            <person name="Huang J."/>
            <person name="Zhang X."/>
            <person name="Sun H."/>
            <person name="Wang H."/>
        </authorList>
    </citation>
    <scope>NUCLEOTIDE SEQUENCE [LARGE SCALE GENOMIC DNA]</scope>
    <source>
        <strain evidence="1">TB1705</strain>
        <tissue evidence="1">Leaf</tissue>
    </source>
</reference>
<dbReference type="AlphaFoldDB" id="A0A7J7NLL2"/>
<proteinExistence type="predicted"/>
<protein>
    <submittedName>
        <fullName evidence="1">Uncharacterized protein</fullName>
    </submittedName>
</protein>
<evidence type="ECO:0000313" key="2">
    <source>
        <dbReference type="Proteomes" id="UP000541444"/>
    </source>
</evidence>
<name>A0A7J7NLL2_9MAGN</name>
<evidence type="ECO:0000313" key="1">
    <source>
        <dbReference type="EMBL" id="KAF6167874.1"/>
    </source>
</evidence>
<keyword evidence="2" id="KW-1185">Reference proteome</keyword>
<gene>
    <name evidence="1" type="ORF">GIB67_027652</name>
</gene>
<sequence>RNLPETAAATEILLLPELALPIQRTKTELLLPAALYCCCHIPCSTKGKNRLSYCCCHIPCSTKGKNKLSYCCCLKNIAVATGS</sequence>
<comment type="caution">
    <text evidence="1">The sequence shown here is derived from an EMBL/GenBank/DDBJ whole genome shotgun (WGS) entry which is preliminary data.</text>
</comment>
<dbReference type="EMBL" id="JACGCM010000715">
    <property type="protein sequence ID" value="KAF6167874.1"/>
    <property type="molecule type" value="Genomic_DNA"/>
</dbReference>
<dbReference type="Proteomes" id="UP000541444">
    <property type="component" value="Unassembled WGS sequence"/>
</dbReference>
<feature type="non-terminal residue" evidence="1">
    <location>
        <position position="1"/>
    </location>
</feature>
<organism evidence="1 2">
    <name type="scientific">Kingdonia uniflora</name>
    <dbReference type="NCBI Taxonomy" id="39325"/>
    <lineage>
        <taxon>Eukaryota</taxon>
        <taxon>Viridiplantae</taxon>
        <taxon>Streptophyta</taxon>
        <taxon>Embryophyta</taxon>
        <taxon>Tracheophyta</taxon>
        <taxon>Spermatophyta</taxon>
        <taxon>Magnoliopsida</taxon>
        <taxon>Ranunculales</taxon>
        <taxon>Circaeasteraceae</taxon>
        <taxon>Kingdonia</taxon>
    </lineage>
</organism>